<dbReference type="GO" id="GO:0009252">
    <property type="term" value="P:peptidoglycan biosynthetic process"/>
    <property type="evidence" value="ECO:0007669"/>
    <property type="project" value="TreeGrafter"/>
</dbReference>
<keyword evidence="3" id="KW-0597">Phosphoprotein</keyword>
<feature type="domain" description="Alpha-D-phosphohexomutase alpha/beta/alpha" evidence="9">
    <location>
        <begin position="158"/>
        <end position="255"/>
    </location>
</feature>
<organism evidence="11 12">
    <name type="scientific">Ferruginivarius sediminum</name>
    <dbReference type="NCBI Taxonomy" id="2661937"/>
    <lineage>
        <taxon>Bacteria</taxon>
        <taxon>Pseudomonadati</taxon>
        <taxon>Pseudomonadota</taxon>
        <taxon>Alphaproteobacteria</taxon>
        <taxon>Rhodospirillales</taxon>
        <taxon>Rhodospirillaceae</taxon>
        <taxon>Ferruginivarius</taxon>
    </lineage>
</organism>
<dbReference type="GO" id="GO:0008966">
    <property type="term" value="F:phosphoglucosamine mutase activity"/>
    <property type="evidence" value="ECO:0007669"/>
    <property type="project" value="TreeGrafter"/>
</dbReference>
<dbReference type="Proteomes" id="UP000253941">
    <property type="component" value="Unassembled WGS sequence"/>
</dbReference>
<dbReference type="PANTHER" id="PTHR42946">
    <property type="entry name" value="PHOSPHOHEXOSE MUTASE"/>
    <property type="match status" value="1"/>
</dbReference>
<dbReference type="GO" id="GO:0006048">
    <property type="term" value="P:UDP-N-acetylglucosamine biosynthetic process"/>
    <property type="evidence" value="ECO:0007669"/>
    <property type="project" value="TreeGrafter"/>
</dbReference>
<comment type="similarity">
    <text evidence="2">Belongs to the phosphohexose mutase family.</text>
</comment>
<evidence type="ECO:0000313" key="12">
    <source>
        <dbReference type="Proteomes" id="UP000253941"/>
    </source>
</evidence>
<sequence length="457" mass="46879">MGGIFGRDGIRGTANRGALGAGSALSIAMAAGAVVRHGGRRQLAVVGRDTRLSGHMLEPALSAGFTAVGLDVLLLGQIPTAAVGMLTAELGADLGVMITASQNPYAENGLKLFGADGHLLGDEMEAEIEAGIRDGGQEMDVSSAQIGCVSKLDDAAHRYVERVAETLPDSARPNGLTVVIDCANGAACETAPRALRRIGARVVEIACAPDGFNINANCGATAPGVMQQAVVEHRADLGIALDGDGACLAMADETGALIDSDQILGTIAAFRKRLGVPPGTGVIGTWSSNFGLDAYLKGLGLDLLRGPASERGILTRMREGAHVLAGEPSGHFVLSDHAATADGLVAALHALLAVAASGRPASETLRPFELISQRLANVRAERGVLRSAEVQATIAEVRTRLNGHGHLLVRASENEPVIRVLAGGNDDALVDEAVSTLANSIAEIALKQIPSNTGIII</sequence>
<evidence type="ECO:0000259" key="10">
    <source>
        <dbReference type="Pfam" id="PF02880"/>
    </source>
</evidence>
<feature type="domain" description="Alpha-D-phosphohexomutase alpha/beta/alpha" evidence="10">
    <location>
        <begin position="259"/>
        <end position="365"/>
    </location>
</feature>
<dbReference type="InterPro" id="IPR005845">
    <property type="entry name" value="A-D-PHexomutase_a/b/a-II"/>
</dbReference>
<reference evidence="11 12" key="1">
    <citation type="submission" date="2018-07" db="EMBL/GenBank/DDBJ databases">
        <title>Venubactetium sediminum gen. nov., sp. nov., isolated from a marine solar saltern.</title>
        <authorList>
            <person name="Wang S."/>
        </authorList>
    </citation>
    <scope>NUCLEOTIDE SEQUENCE [LARGE SCALE GENOMIC DNA]</scope>
    <source>
        <strain evidence="11 12">WD2A32</strain>
    </source>
</reference>
<dbReference type="InterPro" id="IPR036900">
    <property type="entry name" value="A-D-PHexomutase_C_sf"/>
</dbReference>
<feature type="domain" description="Alpha-D-phosphohexomutase C-terminal" evidence="7">
    <location>
        <begin position="375"/>
        <end position="435"/>
    </location>
</feature>
<dbReference type="InterPro" id="IPR016055">
    <property type="entry name" value="A-D-PHexomutase_a/b/a-I/II/III"/>
</dbReference>
<dbReference type="InterPro" id="IPR005843">
    <property type="entry name" value="A-D-PHexomutase_C"/>
</dbReference>
<evidence type="ECO:0000259" key="8">
    <source>
        <dbReference type="Pfam" id="PF02878"/>
    </source>
</evidence>
<dbReference type="GO" id="GO:0046872">
    <property type="term" value="F:metal ion binding"/>
    <property type="evidence" value="ECO:0007669"/>
    <property type="project" value="UniProtKB-KW"/>
</dbReference>
<dbReference type="SUPFAM" id="SSF53738">
    <property type="entry name" value="Phosphoglucomutase, first 3 domains"/>
    <property type="match status" value="3"/>
</dbReference>
<comment type="cofactor">
    <cofactor evidence="1">
        <name>Mg(2+)</name>
        <dbReference type="ChEBI" id="CHEBI:18420"/>
    </cofactor>
</comment>
<feature type="domain" description="Alpha-D-phosphohexomutase alpha/beta/alpha" evidence="8">
    <location>
        <begin position="4"/>
        <end position="135"/>
    </location>
</feature>
<dbReference type="GO" id="GO:0004615">
    <property type="term" value="F:phosphomannomutase activity"/>
    <property type="evidence" value="ECO:0007669"/>
    <property type="project" value="TreeGrafter"/>
</dbReference>
<proteinExistence type="inferred from homology"/>
<dbReference type="InterPro" id="IPR005846">
    <property type="entry name" value="A-D-PHexomutase_a/b/a-III"/>
</dbReference>
<dbReference type="GO" id="GO:0005975">
    <property type="term" value="P:carbohydrate metabolic process"/>
    <property type="evidence" value="ECO:0007669"/>
    <property type="project" value="InterPro"/>
</dbReference>
<evidence type="ECO:0000256" key="6">
    <source>
        <dbReference type="ARBA" id="ARBA00023235"/>
    </source>
</evidence>
<dbReference type="InterPro" id="IPR005844">
    <property type="entry name" value="A-D-PHexomutase_a/b/a-I"/>
</dbReference>
<accession>A0A369TCK7</accession>
<dbReference type="InterPro" id="IPR050060">
    <property type="entry name" value="Phosphoglucosamine_mutase"/>
</dbReference>
<keyword evidence="5" id="KW-0460">Magnesium</keyword>
<dbReference type="Pfam" id="PF02879">
    <property type="entry name" value="PGM_PMM_II"/>
    <property type="match status" value="1"/>
</dbReference>
<comment type="caution">
    <text evidence="11">The sequence shown here is derived from an EMBL/GenBank/DDBJ whole genome shotgun (WGS) entry which is preliminary data.</text>
</comment>
<dbReference type="Gene3D" id="3.40.120.10">
    <property type="entry name" value="Alpha-D-Glucose-1,6-Bisphosphate, subunit A, domain 3"/>
    <property type="match status" value="3"/>
</dbReference>
<keyword evidence="12" id="KW-1185">Reference proteome</keyword>
<evidence type="ECO:0000259" key="9">
    <source>
        <dbReference type="Pfam" id="PF02879"/>
    </source>
</evidence>
<dbReference type="AlphaFoldDB" id="A0A369TCK7"/>
<evidence type="ECO:0000256" key="4">
    <source>
        <dbReference type="ARBA" id="ARBA00022723"/>
    </source>
</evidence>
<dbReference type="RefSeq" id="WP_114581777.1">
    <property type="nucleotide sequence ID" value="NZ_QPMH01000006.1"/>
</dbReference>
<name>A0A369TCK7_9PROT</name>
<dbReference type="Pfam" id="PF02878">
    <property type="entry name" value="PGM_PMM_I"/>
    <property type="match status" value="1"/>
</dbReference>
<gene>
    <name evidence="11" type="ORF">DRB17_08505</name>
</gene>
<evidence type="ECO:0000313" key="11">
    <source>
        <dbReference type="EMBL" id="RDD62264.1"/>
    </source>
</evidence>
<dbReference type="InterPro" id="IPR005841">
    <property type="entry name" value="Alpha-D-phosphohexomutase_SF"/>
</dbReference>
<dbReference type="EMBL" id="QPMH01000006">
    <property type="protein sequence ID" value="RDD62264.1"/>
    <property type="molecule type" value="Genomic_DNA"/>
</dbReference>
<evidence type="ECO:0000256" key="2">
    <source>
        <dbReference type="ARBA" id="ARBA00010231"/>
    </source>
</evidence>
<dbReference type="Pfam" id="PF00408">
    <property type="entry name" value="PGM_PMM_IV"/>
    <property type="match status" value="1"/>
</dbReference>
<evidence type="ECO:0000256" key="3">
    <source>
        <dbReference type="ARBA" id="ARBA00022553"/>
    </source>
</evidence>
<evidence type="ECO:0000256" key="5">
    <source>
        <dbReference type="ARBA" id="ARBA00022842"/>
    </source>
</evidence>
<protein>
    <submittedName>
        <fullName evidence="11">Phosphoglucosamine mutase</fullName>
    </submittedName>
</protein>
<evidence type="ECO:0000259" key="7">
    <source>
        <dbReference type="Pfam" id="PF00408"/>
    </source>
</evidence>
<keyword evidence="4" id="KW-0479">Metal-binding</keyword>
<evidence type="ECO:0000256" key="1">
    <source>
        <dbReference type="ARBA" id="ARBA00001946"/>
    </source>
</evidence>
<dbReference type="PRINTS" id="PR00509">
    <property type="entry name" value="PGMPMM"/>
</dbReference>
<keyword evidence="6" id="KW-0413">Isomerase</keyword>
<dbReference type="SUPFAM" id="SSF55957">
    <property type="entry name" value="Phosphoglucomutase, C-terminal domain"/>
    <property type="match status" value="1"/>
</dbReference>
<dbReference type="Pfam" id="PF02880">
    <property type="entry name" value="PGM_PMM_III"/>
    <property type="match status" value="1"/>
</dbReference>
<dbReference type="GO" id="GO:0005829">
    <property type="term" value="C:cytosol"/>
    <property type="evidence" value="ECO:0007669"/>
    <property type="project" value="TreeGrafter"/>
</dbReference>
<dbReference type="PANTHER" id="PTHR42946:SF1">
    <property type="entry name" value="PHOSPHOGLUCOMUTASE (ALPHA-D-GLUCOSE-1,6-BISPHOSPHATE-DEPENDENT)"/>
    <property type="match status" value="1"/>
</dbReference>
<dbReference type="Gene3D" id="3.30.310.50">
    <property type="entry name" value="Alpha-D-phosphohexomutase, C-terminal domain"/>
    <property type="match status" value="1"/>
</dbReference>